<organism evidence="9 10">
    <name type="scientific">Desmospora activa DSM 45169</name>
    <dbReference type="NCBI Taxonomy" id="1121389"/>
    <lineage>
        <taxon>Bacteria</taxon>
        <taxon>Bacillati</taxon>
        <taxon>Bacillota</taxon>
        <taxon>Bacilli</taxon>
        <taxon>Bacillales</taxon>
        <taxon>Thermoactinomycetaceae</taxon>
        <taxon>Desmospora</taxon>
    </lineage>
</organism>
<evidence type="ECO:0000259" key="8">
    <source>
        <dbReference type="Pfam" id="PF00999"/>
    </source>
</evidence>
<evidence type="ECO:0000313" key="10">
    <source>
        <dbReference type="Proteomes" id="UP000241639"/>
    </source>
</evidence>
<comment type="subcellular location">
    <subcellularLocation>
        <location evidence="1">Membrane</location>
        <topology evidence="1">Multi-pass membrane protein</topology>
    </subcellularLocation>
</comment>
<feature type="transmembrane region" description="Helical" evidence="7">
    <location>
        <begin position="180"/>
        <end position="200"/>
    </location>
</feature>
<accession>A0A2T4Z417</accession>
<feature type="transmembrane region" description="Helical" evidence="7">
    <location>
        <begin position="145"/>
        <end position="168"/>
    </location>
</feature>
<comment type="caution">
    <text evidence="9">The sequence shown here is derived from an EMBL/GenBank/DDBJ whole genome shotgun (WGS) entry which is preliminary data.</text>
</comment>
<evidence type="ECO:0000256" key="3">
    <source>
        <dbReference type="ARBA" id="ARBA00022448"/>
    </source>
</evidence>
<feature type="transmembrane region" description="Helical" evidence="7">
    <location>
        <begin position="261"/>
        <end position="278"/>
    </location>
</feature>
<comment type="similarity">
    <text evidence="2">Belongs to the monovalent cation:proton antiporter 2 (CPA2) transporter (TC 2.A.37) family.</text>
</comment>
<dbReference type="InterPro" id="IPR006153">
    <property type="entry name" value="Cation/H_exchanger_TM"/>
</dbReference>
<evidence type="ECO:0000256" key="6">
    <source>
        <dbReference type="ARBA" id="ARBA00023136"/>
    </source>
</evidence>
<feature type="domain" description="Cation/H+ exchanger transmembrane" evidence="8">
    <location>
        <begin position="18"/>
        <end position="368"/>
    </location>
</feature>
<feature type="transmembrane region" description="Helical" evidence="7">
    <location>
        <begin position="6"/>
        <end position="23"/>
    </location>
</feature>
<dbReference type="Pfam" id="PF00999">
    <property type="entry name" value="Na_H_Exchanger"/>
    <property type="match status" value="1"/>
</dbReference>
<name>A0A2T4Z417_9BACL</name>
<reference evidence="9 10" key="1">
    <citation type="submission" date="2018-04" db="EMBL/GenBank/DDBJ databases">
        <title>Genomic Encyclopedia of Archaeal and Bacterial Type Strains, Phase II (KMG-II): from individual species to whole genera.</title>
        <authorList>
            <person name="Goeker M."/>
        </authorList>
    </citation>
    <scope>NUCLEOTIDE SEQUENCE [LARGE SCALE GENOMIC DNA]</scope>
    <source>
        <strain evidence="9 10">DSM 45169</strain>
    </source>
</reference>
<protein>
    <submittedName>
        <fullName evidence="9">Transporter (CPA2 family)</fullName>
    </submittedName>
</protein>
<feature type="transmembrane region" description="Helical" evidence="7">
    <location>
        <begin position="30"/>
        <end position="48"/>
    </location>
</feature>
<keyword evidence="5 7" id="KW-1133">Transmembrane helix</keyword>
<dbReference type="GO" id="GO:0015297">
    <property type="term" value="F:antiporter activity"/>
    <property type="evidence" value="ECO:0007669"/>
    <property type="project" value="InterPro"/>
</dbReference>
<dbReference type="AlphaFoldDB" id="A0A2T4Z417"/>
<evidence type="ECO:0000256" key="4">
    <source>
        <dbReference type="ARBA" id="ARBA00022692"/>
    </source>
</evidence>
<dbReference type="Proteomes" id="UP000241639">
    <property type="component" value="Unassembled WGS sequence"/>
</dbReference>
<keyword evidence="6 7" id="KW-0472">Membrane</keyword>
<dbReference type="PANTHER" id="PTHR42751">
    <property type="entry name" value="SODIUM/HYDROGEN EXCHANGER FAMILY/TRKA DOMAIN PROTEIN"/>
    <property type="match status" value="1"/>
</dbReference>
<evidence type="ECO:0000256" key="5">
    <source>
        <dbReference type="ARBA" id="ARBA00022989"/>
    </source>
</evidence>
<dbReference type="RefSeq" id="WP_245891236.1">
    <property type="nucleotide sequence ID" value="NZ_PZZP01000002.1"/>
</dbReference>
<dbReference type="GO" id="GO:0016020">
    <property type="term" value="C:membrane"/>
    <property type="evidence" value="ECO:0007669"/>
    <property type="project" value="UniProtKB-SubCell"/>
</dbReference>
<feature type="transmembrane region" description="Helical" evidence="7">
    <location>
        <begin position="212"/>
        <end position="234"/>
    </location>
</feature>
<keyword evidence="10" id="KW-1185">Reference proteome</keyword>
<sequence length="386" mass="41791">MQLDMPFILGAGLILCALFILGYVGSKLRLPGIVLYLLLGIALAGMLAGNKELALAGEIGIILLFFVLGMEFPMQRLANIAIKVWPAGLLDLFLNCGITIVIVYLMGMDLISSLLLGGVVYATSSSITAKLLEGMKRFANDDSEFMLALLIFEDIVAPILIVILVGMMTTGGLSGGDFGYLFLKVGLLFVVAILLGRFLFSRLGGFVERYIGQDFFILLMVGISLAYGGLALYLDLSEVLGAFLAGIMLAETRKTEELEHMMIPIRDLFLPLFFVYFGSKLDIFEGIPMVGLLVVLLLWSIIGKILTGVIGGKLYGLTTRQSVRAGLSFTQRGEFSIIIAALATGSLQLFSGMFILFSAVVGMVLFLTAPRITKALFGKKKKMART</sequence>
<feature type="transmembrane region" description="Helical" evidence="7">
    <location>
        <begin position="111"/>
        <end position="133"/>
    </location>
</feature>
<feature type="transmembrane region" description="Helical" evidence="7">
    <location>
        <begin position="335"/>
        <end position="367"/>
    </location>
</feature>
<dbReference type="PANTHER" id="PTHR42751:SF3">
    <property type="entry name" value="SODIUM_GLUTAMATE SYMPORTER"/>
    <property type="match status" value="1"/>
</dbReference>
<dbReference type="InterPro" id="IPR038770">
    <property type="entry name" value="Na+/solute_symporter_sf"/>
</dbReference>
<keyword evidence="3" id="KW-0813">Transport</keyword>
<evidence type="ECO:0000313" key="9">
    <source>
        <dbReference type="EMBL" id="PTM56624.1"/>
    </source>
</evidence>
<dbReference type="EMBL" id="PZZP01000002">
    <property type="protein sequence ID" value="PTM56624.1"/>
    <property type="molecule type" value="Genomic_DNA"/>
</dbReference>
<feature type="transmembrane region" description="Helical" evidence="7">
    <location>
        <begin position="290"/>
        <end position="315"/>
    </location>
</feature>
<gene>
    <name evidence="9" type="ORF">C8J48_2949</name>
</gene>
<dbReference type="Gene3D" id="1.20.1530.20">
    <property type="match status" value="1"/>
</dbReference>
<keyword evidence="4 7" id="KW-0812">Transmembrane</keyword>
<dbReference type="GO" id="GO:1902600">
    <property type="term" value="P:proton transmembrane transport"/>
    <property type="evidence" value="ECO:0007669"/>
    <property type="project" value="InterPro"/>
</dbReference>
<feature type="transmembrane region" description="Helical" evidence="7">
    <location>
        <begin position="54"/>
        <end position="72"/>
    </location>
</feature>
<evidence type="ECO:0000256" key="7">
    <source>
        <dbReference type="SAM" id="Phobius"/>
    </source>
</evidence>
<evidence type="ECO:0000256" key="2">
    <source>
        <dbReference type="ARBA" id="ARBA00005551"/>
    </source>
</evidence>
<proteinExistence type="inferred from homology"/>
<feature type="transmembrane region" description="Helical" evidence="7">
    <location>
        <begin position="84"/>
        <end position="105"/>
    </location>
</feature>
<evidence type="ECO:0000256" key="1">
    <source>
        <dbReference type="ARBA" id="ARBA00004141"/>
    </source>
</evidence>